<keyword evidence="7 8" id="KW-0411">Iron-sulfur</keyword>
<dbReference type="InterPro" id="IPR030655">
    <property type="entry name" value="NifH/chlL_CS"/>
</dbReference>
<dbReference type="PANTHER" id="PTHR42864">
    <property type="entry name" value="LIGHT-INDEPENDENT PROTOCHLOROPHYLLIDE REDUCTASE IRON-SULFUR ATP-BINDING PROTEIN"/>
    <property type="match status" value="1"/>
</dbReference>
<keyword evidence="6 8" id="KW-0408">Iron</keyword>
<dbReference type="GO" id="GO:0016987">
    <property type="term" value="F:sigma factor activity"/>
    <property type="evidence" value="ECO:0007669"/>
    <property type="project" value="InterPro"/>
</dbReference>
<proteinExistence type="inferred from homology"/>
<dbReference type="HOGENOM" id="CLU_059373_1_0_10"/>
<comment type="cofactor">
    <cofactor evidence="1">
        <name>[4Fe-4S] cluster</name>
        <dbReference type="ChEBI" id="CHEBI:49883"/>
    </cofactor>
</comment>
<dbReference type="Proteomes" id="UP000001208">
    <property type="component" value="Chromosome"/>
</dbReference>
<feature type="domain" description="RNA polymerase sigma factor 70 region 4 type 2" evidence="10">
    <location>
        <begin position="351"/>
        <end position="403"/>
    </location>
</feature>
<dbReference type="GO" id="GO:0005524">
    <property type="term" value="F:ATP binding"/>
    <property type="evidence" value="ECO:0007669"/>
    <property type="project" value="UniProtKB-KW"/>
</dbReference>
<dbReference type="EMBL" id="CP001100">
    <property type="protein sequence ID" value="ACF15169.1"/>
    <property type="molecule type" value="Genomic_DNA"/>
</dbReference>
<evidence type="ECO:0000256" key="3">
    <source>
        <dbReference type="ARBA" id="ARBA00022723"/>
    </source>
</evidence>
<dbReference type="Gene3D" id="3.40.50.300">
    <property type="entry name" value="P-loop containing nucleotide triphosphate hydrolases"/>
    <property type="match status" value="1"/>
</dbReference>
<evidence type="ECO:0000256" key="4">
    <source>
        <dbReference type="ARBA" id="ARBA00022741"/>
    </source>
</evidence>
<dbReference type="PROSITE" id="PS51026">
    <property type="entry name" value="NIFH_FRXC_3"/>
    <property type="match status" value="1"/>
</dbReference>
<dbReference type="GO" id="GO:0030494">
    <property type="term" value="P:bacteriochlorophyll biosynthetic process"/>
    <property type="evidence" value="ECO:0007669"/>
    <property type="project" value="InterPro"/>
</dbReference>
<evidence type="ECO:0000256" key="9">
    <source>
        <dbReference type="SAM" id="MobiDB-lite"/>
    </source>
</evidence>
<evidence type="ECO:0000256" key="6">
    <source>
        <dbReference type="ARBA" id="ARBA00023004"/>
    </source>
</evidence>
<dbReference type="eggNOG" id="COG1595">
    <property type="taxonomic scope" value="Bacteria"/>
</dbReference>
<dbReference type="eggNOG" id="COG1348">
    <property type="taxonomic scope" value="Bacteria"/>
</dbReference>
<dbReference type="RefSeq" id="WP_012501251.1">
    <property type="nucleotide sequence ID" value="NC_011026.1"/>
</dbReference>
<dbReference type="PANTHER" id="PTHR42864:SF2">
    <property type="entry name" value="LIGHT-INDEPENDENT PROTOCHLOROPHYLLIDE REDUCTASE IRON-SULFUR ATP-BINDING PROTEIN"/>
    <property type="match status" value="1"/>
</dbReference>
<organism evidence="11 12">
    <name type="scientific">Chloroherpeton thalassium (strain ATCC 35110 / GB-78)</name>
    <dbReference type="NCBI Taxonomy" id="517418"/>
    <lineage>
        <taxon>Bacteria</taxon>
        <taxon>Pseudomonadati</taxon>
        <taxon>Chlorobiota</taxon>
        <taxon>Chlorobiia</taxon>
        <taxon>Chlorobiales</taxon>
        <taxon>Chloroherpetonaceae</taxon>
        <taxon>Chloroherpeton</taxon>
    </lineage>
</organism>
<name>B3QYU6_CHLT3</name>
<dbReference type="Pfam" id="PF00142">
    <property type="entry name" value="Fer4_NifH"/>
    <property type="match status" value="1"/>
</dbReference>
<evidence type="ECO:0000313" key="11">
    <source>
        <dbReference type="EMBL" id="ACF15169.1"/>
    </source>
</evidence>
<reference evidence="11 12" key="1">
    <citation type="submission" date="2008-06" db="EMBL/GenBank/DDBJ databases">
        <title>Complete sequence of Chloroherpeton thalassium ATCC 35110.</title>
        <authorList>
            <consortium name="US DOE Joint Genome Institute"/>
            <person name="Lucas S."/>
            <person name="Copeland A."/>
            <person name="Lapidus A."/>
            <person name="Glavina del Rio T."/>
            <person name="Dalin E."/>
            <person name="Tice H."/>
            <person name="Bruce D."/>
            <person name="Goodwin L."/>
            <person name="Pitluck S."/>
            <person name="Schmutz J."/>
            <person name="Larimer F."/>
            <person name="Land M."/>
            <person name="Hauser L."/>
            <person name="Kyrpides N."/>
            <person name="Mikhailova N."/>
            <person name="Liu Z."/>
            <person name="Li T."/>
            <person name="Zhao F."/>
            <person name="Overmann J."/>
            <person name="Bryant D.A."/>
            <person name="Richardson P."/>
        </authorList>
    </citation>
    <scope>NUCLEOTIDE SEQUENCE [LARGE SCALE GENOMIC DNA]</scope>
    <source>
        <strain evidence="12">ATCC 35110 / GB-78</strain>
    </source>
</reference>
<evidence type="ECO:0000259" key="10">
    <source>
        <dbReference type="Pfam" id="PF08281"/>
    </source>
</evidence>
<dbReference type="STRING" id="517418.Ctha_2720"/>
<feature type="compositionally biased region" description="Polar residues" evidence="9">
    <location>
        <begin position="312"/>
        <end position="322"/>
    </location>
</feature>
<dbReference type="SUPFAM" id="SSF52540">
    <property type="entry name" value="P-loop containing nucleoside triphosphate hydrolases"/>
    <property type="match status" value="1"/>
</dbReference>
<feature type="region of interest" description="Disordered" evidence="9">
    <location>
        <begin position="312"/>
        <end position="346"/>
    </location>
</feature>
<dbReference type="PRINTS" id="PR00091">
    <property type="entry name" value="NITROGNASEII"/>
</dbReference>
<sequence length="411" mass="45208">MAARTIAIYGKGGIGKSFITTNLSATVCKTGRRVLQLGCDPKHDSTTSLFGGVSLPTVTEVFAKKNLQHSHIQIEDVVFKRRLDGFERDIFGIELGGPEVGRGCGGRGIISGFEILEKLGLFKWDLDVILMDFLGDVVCGGFATPLSRSLCEEVILVVSNDRQSIFAANNICLANNYFNASGSNSKLLGIIVNRDDGSGIAERYAEAAGINVLMKLPYNSEARDKADSFDLAMRLPEIERPFRELTEKLLNGELSYCSPKGLSYEEFMSLFGEISGNRPASASFADLHLASKPEVDIDRLGVETIQNLSTIKSAESETQNGNALPKQAEFEPNEAEKTPKKPQPKALSEQEKLLFCIEQLPPLERDLISLHDIEKKSVEEIAIIKQLEQADIRATLGNARKSLKRLFFEMD</sequence>
<dbReference type="EC" id="1.18.6.1" evidence="11"/>
<dbReference type="NCBIfam" id="TIGR02016">
    <property type="entry name" value="BchX"/>
    <property type="match status" value="1"/>
</dbReference>
<dbReference type="GO" id="GO:0046872">
    <property type="term" value="F:metal ion binding"/>
    <property type="evidence" value="ECO:0007669"/>
    <property type="project" value="UniProtKB-KW"/>
</dbReference>
<keyword evidence="8 11" id="KW-0560">Oxidoreductase</keyword>
<keyword evidence="4 8" id="KW-0547">Nucleotide-binding</keyword>
<evidence type="ECO:0000256" key="1">
    <source>
        <dbReference type="ARBA" id="ARBA00001966"/>
    </source>
</evidence>
<keyword evidence="12" id="KW-1185">Reference proteome</keyword>
<comment type="similarity">
    <text evidence="2 8">Belongs to the NifH/BchL/ChlL family.</text>
</comment>
<dbReference type="GO" id="GO:0006352">
    <property type="term" value="P:DNA-templated transcription initiation"/>
    <property type="evidence" value="ECO:0007669"/>
    <property type="project" value="InterPro"/>
</dbReference>
<evidence type="ECO:0000256" key="2">
    <source>
        <dbReference type="ARBA" id="ARBA00005504"/>
    </source>
</evidence>
<dbReference type="Pfam" id="PF08281">
    <property type="entry name" value="Sigma70_r4_2"/>
    <property type="match status" value="1"/>
</dbReference>
<dbReference type="InterPro" id="IPR036388">
    <property type="entry name" value="WH-like_DNA-bd_sf"/>
</dbReference>
<dbReference type="PROSITE" id="PS00746">
    <property type="entry name" value="NIFH_FRXC_1"/>
    <property type="match status" value="1"/>
</dbReference>
<dbReference type="InterPro" id="IPR027417">
    <property type="entry name" value="P-loop_NTPase"/>
</dbReference>
<dbReference type="GO" id="GO:0051539">
    <property type="term" value="F:4 iron, 4 sulfur cluster binding"/>
    <property type="evidence" value="ECO:0007669"/>
    <property type="project" value="UniProtKB-KW"/>
</dbReference>
<evidence type="ECO:0000313" key="12">
    <source>
        <dbReference type="Proteomes" id="UP000001208"/>
    </source>
</evidence>
<dbReference type="SUPFAM" id="SSF88659">
    <property type="entry name" value="Sigma3 and sigma4 domains of RNA polymerase sigma factors"/>
    <property type="match status" value="1"/>
</dbReference>
<dbReference type="GO" id="GO:0016163">
    <property type="term" value="F:nitrogenase activity"/>
    <property type="evidence" value="ECO:0007669"/>
    <property type="project" value="UniProtKB-EC"/>
</dbReference>
<dbReference type="GO" id="GO:0003677">
    <property type="term" value="F:DNA binding"/>
    <property type="evidence" value="ECO:0007669"/>
    <property type="project" value="InterPro"/>
</dbReference>
<keyword evidence="5 8" id="KW-0067">ATP-binding</keyword>
<keyword evidence="3 8" id="KW-0479">Metal-binding</keyword>
<accession>B3QYU6</accession>
<dbReference type="InterPro" id="IPR000392">
    <property type="entry name" value="NifH/frxC"/>
</dbReference>
<dbReference type="Gene3D" id="1.10.10.10">
    <property type="entry name" value="Winged helix-like DNA-binding domain superfamily/Winged helix DNA-binding domain"/>
    <property type="match status" value="1"/>
</dbReference>
<evidence type="ECO:0000256" key="7">
    <source>
        <dbReference type="ARBA" id="ARBA00023014"/>
    </source>
</evidence>
<evidence type="ECO:0000256" key="5">
    <source>
        <dbReference type="ARBA" id="ARBA00022840"/>
    </source>
</evidence>
<keyword evidence="8" id="KW-0004">4Fe-4S</keyword>
<evidence type="ECO:0000256" key="8">
    <source>
        <dbReference type="RuleBase" id="RU003688"/>
    </source>
</evidence>
<gene>
    <name evidence="11" type="ordered locus">Ctha_2720</name>
</gene>
<dbReference type="GO" id="GO:0015979">
    <property type="term" value="P:photosynthesis"/>
    <property type="evidence" value="ECO:0007669"/>
    <property type="project" value="InterPro"/>
</dbReference>
<dbReference type="AlphaFoldDB" id="B3QYU6"/>
<dbReference type="GO" id="GO:0016628">
    <property type="term" value="F:oxidoreductase activity, acting on the CH-CH group of donors, NAD or NADP as acceptor"/>
    <property type="evidence" value="ECO:0007669"/>
    <property type="project" value="InterPro"/>
</dbReference>
<protein>
    <submittedName>
        <fullName evidence="11">Chlorophyllide reductase iron protein subunit X</fullName>
        <ecNumber evidence="11">1.18.6.1</ecNumber>
    </submittedName>
</protein>
<dbReference type="InterPro" id="IPR010246">
    <property type="entry name" value="BchX"/>
</dbReference>
<dbReference type="InterPro" id="IPR013324">
    <property type="entry name" value="RNA_pol_sigma_r3/r4-like"/>
</dbReference>
<dbReference type="PROSITE" id="PS00692">
    <property type="entry name" value="NIFH_FRXC_2"/>
    <property type="match status" value="1"/>
</dbReference>
<dbReference type="KEGG" id="cts:Ctha_2720"/>
<dbReference type="InterPro" id="IPR013249">
    <property type="entry name" value="RNA_pol_sigma70_r4_t2"/>
</dbReference>